<evidence type="ECO:0000313" key="2">
    <source>
        <dbReference type="EMBL" id="OLF08041.1"/>
    </source>
</evidence>
<dbReference type="EMBL" id="MSIF01000013">
    <property type="protein sequence ID" value="OLF08041.1"/>
    <property type="molecule type" value="Genomic_DNA"/>
</dbReference>
<keyword evidence="3" id="KW-1185">Reference proteome</keyword>
<dbReference type="InterPro" id="IPR016040">
    <property type="entry name" value="NAD(P)-bd_dom"/>
</dbReference>
<evidence type="ECO:0000259" key="1">
    <source>
        <dbReference type="Pfam" id="PF13460"/>
    </source>
</evidence>
<dbReference type="InterPro" id="IPR036291">
    <property type="entry name" value="NAD(P)-bd_dom_sf"/>
</dbReference>
<accession>A0A7Z1AW11</accession>
<sequence length="238" mass="25605">MDTTLVTGGTGTLGRAVVERLTERGTPPRVLSRSTGEVRGDLRTGAGLDAALSGVDTVIHCATALGRHDLTHARNLVDAALRAGRPHVVFVSIVGVDAIPLPYYRTKLAVEHLLATSGLPWTTLRATQFHDLVLRLFTVQRRLPVLLVPAGLRVQPVDVRDVAGRLVELADGPAVGRAEDFGGPQVRPVEDFADRRALRIPLPGAVMRGYRCGANLGPARGVITFEEFLATRPRPRRG</sequence>
<dbReference type="InterPro" id="IPR051604">
    <property type="entry name" value="Ergot_Alk_Oxidoreductase"/>
</dbReference>
<organism evidence="2 3">
    <name type="scientific">Actinophytocola xinjiangensis</name>
    <dbReference type="NCBI Taxonomy" id="485602"/>
    <lineage>
        <taxon>Bacteria</taxon>
        <taxon>Bacillati</taxon>
        <taxon>Actinomycetota</taxon>
        <taxon>Actinomycetes</taxon>
        <taxon>Pseudonocardiales</taxon>
        <taxon>Pseudonocardiaceae</taxon>
    </lineage>
</organism>
<reference evidence="2 3" key="1">
    <citation type="submission" date="2016-12" db="EMBL/GenBank/DDBJ databases">
        <title>The draft genome sequence of Actinophytocola xinjiangensis.</title>
        <authorList>
            <person name="Wang W."/>
            <person name="Yuan L."/>
        </authorList>
    </citation>
    <scope>NUCLEOTIDE SEQUENCE [LARGE SCALE GENOMIC DNA]</scope>
    <source>
        <strain evidence="2 3">CGMCC 4.4663</strain>
    </source>
</reference>
<gene>
    <name evidence="2" type="ORF">BLA60_24530</name>
</gene>
<dbReference type="Gene3D" id="3.40.50.720">
    <property type="entry name" value="NAD(P)-binding Rossmann-like Domain"/>
    <property type="match status" value="1"/>
</dbReference>
<dbReference type="SUPFAM" id="SSF51735">
    <property type="entry name" value="NAD(P)-binding Rossmann-fold domains"/>
    <property type="match status" value="1"/>
</dbReference>
<name>A0A7Z1AW11_9PSEU</name>
<comment type="caution">
    <text evidence="2">The sequence shown here is derived from an EMBL/GenBank/DDBJ whole genome shotgun (WGS) entry which is preliminary data.</text>
</comment>
<protein>
    <recommendedName>
        <fullName evidence="1">NAD(P)-binding domain-containing protein</fullName>
    </recommendedName>
</protein>
<dbReference type="Pfam" id="PF13460">
    <property type="entry name" value="NAD_binding_10"/>
    <property type="match status" value="1"/>
</dbReference>
<dbReference type="PANTHER" id="PTHR43162:SF1">
    <property type="entry name" value="PRESTALK A DIFFERENTIATION PROTEIN A"/>
    <property type="match status" value="1"/>
</dbReference>
<evidence type="ECO:0000313" key="3">
    <source>
        <dbReference type="Proteomes" id="UP000185696"/>
    </source>
</evidence>
<dbReference type="PANTHER" id="PTHR43162">
    <property type="match status" value="1"/>
</dbReference>
<dbReference type="AlphaFoldDB" id="A0A7Z1AW11"/>
<dbReference type="OrthoDB" id="9771302at2"/>
<dbReference type="RefSeq" id="WP_075135345.1">
    <property type="nucleotide sequence ID" value="NZ_MSIF01000013.1"/>
</dbReference>
<feature type="domain" description="NAD(P)-binding" evidence="1">
    <location>
        <begin position="8"/>
        <end position="131"/>
    </location>
</feature>
<dbReference type="Proteomes" id="UP000185696">
    <property type="component" value="Unassembled WGS sequence"/>
</dbReference>
<proteinExistence type="predicted"/>